<gene>
    <name evidence="3" type="ORF">BZA70DRAFT_242182</name>
</gene>
<comment type="caution">
    <text evidence="3">The sequence shown here is derived from an EMBL/GenBank/DDBJ whole genome shotgun (WGS) entry which is preliminary data.</text>
</comment>
<protein>
    <recommendedName>
        <fullName evidence="2">J domain-containing protein</fullName>
    </recommendedName>
</protein>
<feature type="region of interest" description="Disordered" evidence="1">
    <location>
        <begin position="145"/>
        <end position="174"/>
    </location>
</feature>
<organism evidence="3 4">
    <name type="scientific">Myxozyma melibiosi</name>
    <dbReference type="NCBI Taxonomy" id="54550"/>
    <lineage>
        <taxon>Eukaryota</taxon>
        <taxon>Fungi</taxon>
        <taxon>Dikarya</taxon>
        <taxon>Ascomycota</taxon>
        <taxon>Saccharomycotina</taxon>
        <taxon>Lipomycetes</taxon>
        <taxon>Lipomycetales</taxon>
        <taxon>Lipomycetaceae</taxon>
        <taxon>Myxozyma</taxon>
    </lineage>
</organism>
<dbReference type="SMART" id="SM00271">
    <property type="entry name" value="DnaJ"/>
    <property type="match status" value="1"/>
</dbReference>
<dbReference type="Proteomes" id="UP001498771">
    <property type="component" value="Unassembled WGS sequence"/>
</dbReference>
<feature type="compositionally biased region" description="Basic residues" evidence="1">
    <location>
        <begin position="193"/>
        <end position="205"/>
    </location>
</feature>
<evidence type="ECO:0000313" key="3">
    <source>
        <dbReference type="EMBL" id="KAK7202755.1"/>
    </source>
</evidence>
<dbReference type="InterPro" id="IPR001623">
    <property type="entry name" value="DnaJ_domain"/>
</dbReference>
<name>A0ABR1EYT5_9ASCO</name>
<feature type="region of interest" description="Disordered" evidence="1">
    <location>
        <begin position="186"/>
        <end position="205"/>
    </location>
</feature>
<keyword evidence="4" id="KW-1185">Reference proteome</keyword>
<dbReference type="PRINTS" id="PR00625">
    <property type="entry name" value="JDOMAIN"/>
</dbReference>
<feature type="domain" description="J" evidence="2">
    <location>
        <begin position="32"/>
        <end position="96"/>
    </location>
</feature>
<dbReference type="Gene3D" id="1.10.287.110">
    <property type="entry name" value="DnaJ domain"/>
    <property type="match status" value="1"/>
</dbReference>
<dbReference type="InterPro" id="IPR036869">
    <property type="entry name" value="J_dom_sf"/>
</dbReference>
<reference evidence="3 4" key="1">
    <citation type="submission" date="2024-03" db="EMBL/GenBank/DDBJ databases">
        <title>Genome-scale model development and genomic sequencing of the oleaginous clade Lipomyces.</title>
        <authorList>
            <consortium name="Lawrence Berkeley National Laboratory"/>
            <person name="Czajka J.J."/>
            <person name="Han Y."/>
            <person name="Kim J."/>
            <person name="Mondo S.J."/>
            <person name="Hofstad B.A."/>
            <person name="Robles A."/>
            <person name="Haridas S."/>
            <person name="Riley R."/>
            <person name="LaButti K."/>
            <person name="Pangilinan J."/>
            <person name="Andreopoulos W."/>
            <person name="Lipzen A."/>
            <person name="Yan J."/>
            <person name="Wang M."/>
            <person name="Ng V."/>
            <person name="Grigoriev I.V."/>
            <person name="Spatafora J.W."/>
            <person name="Magnuson J.K."/>
            <person name="Baker S.E."/>
            <person name="Pomraning K.R."/>
        </authorList>
    </citation>
    <scope>NUCLEOTIDE SEQUENCE [LARGE SCALE GENOMIC DNA]</scope>
    <source>
        <strain evidence="3 4">Phaff 52-87</strain>
    </source>
</reference>
<feature type="compositionally biased region" description="Basic and acidic residues" evidence="1">
    <location>
        <begin position="147"/>
        <end position="158"/>
    </location>
</feature>
<sequence length="205" mass="24025">MADDIDALLARESASLNKDKEINRILACFQLDPYSILDLLPGCPPSDIRAQYRRKSLLIHPDKTTNPDAPEAFNRLKKAEAELMDEKKRVLLDEAIADARKLLIKERGWSTSHPDLTTPEFIASWRERTKAVLVEAELRRRRKAKLAMKEEGREREKEESEIEERKRKRDQQKLWEDTRDDRINNWRNYSKTATKKKKQKTSVLG</sequence>
<dbReference type="PANTHER" id="PTHR46620">
    <property type="entry name" value="J DOMAIN-CONTAINING PROTEIN SPF31"/>
    <property type="match status" value="1"/>
</dbReference>
<dbReference type="RefSeq" id="XP_064765788.1">
    <property type="nucleotide sequence ID" value="XM_064910558.1"/>
</dbReference>
<dbReference type="PANTHER" id="PTHR46620:SF1">
    <property type="entry name" value="J DOMAIN-CONTAINING PROTEIN SPF31"/>
    <property type="match status" value="1"/>
</dbReference>
<dbReference type="CDD" id="cd06257">
    <property type="entry name" value="DnaJ"/>
    <property type="match status" value="1"/>
</dbReference>
<accession>A0ABR1EYT5</accession>
<dbReference type="PROSITE" id="PS50076">
    <property type="entry name" value="DNAJ_2"/>
    <property type="match status" value="1"/>
</dbReference>
<evidence type="ECO:0000259" key="2">
    <source>
        <dbReference type="PROSITE" id="PS50076"/>
    </source>
</evidence>
<evidence type="ECO:0000313" key="4">
    <source>
        <dbReference type="Proteomes" id="UP001498771"/>
    </source>
</evidence>
<dbReference type="EMBL" id="JBBJBU010000015">
    <property type="protein sequence ID" value="KAK7202755.1"/>
    <property type="molecule type" value="Genomic_DNA"/>
</dbReference>
<dbReference type="GeneID" id="90036070"/>
<dbReference type="Pfam" id="PF00226">
    <property type="entry name" value="DnaJ"/>
    <property type="match status" value="1"/>
</dbReference>
<evidence type="ECO:0000256" key="1">
    <source>
        <dbReference type="SAM" id="MobiDB-lite"/>
    </source>
</evidence>
<dbReference type="SUPFAM" id="SSF46565">
    <property type="entry name" value="Chaperone J-domain"/>
    <property type="match status" value="1"/>
</dbReference>
<proteinExistence type="predicted"/>